<accession>D5L2N3</accession>
<organism evidence="1">
    <name type="scientific">uncultured virus</name>
    <dbReference type="NCBI Taxonomy" id="340016"/>
    <lineage>
        <taxon>Viruses</taxon>
        <taxon>environmental samples</taxon>
    </lineage>
</organism>
<dbReference type="EMBL" id="GU735356">
    <property type="protein sequence ID" value="ADE29292.1"/>
    <property type="molecule type" value="Genomic_DNA"/>
</dbReference>
<reference evidence="1" key="1">
    <citation type="journal article" date="2010" name="Environ. Microbiol.">
        <title>The metavirome of a hypersaline environment.</title>
        <authorList>
            <person name="Santos F."/>
            <person name="Yarza P."/>
            <person name="Parro V."/>
            <person name="Briones C."/>
            <person name="Anton J."/>
        </authorList>
    </citation>
    <scope>NUCLEOTIDE SEQUENCE</scope>
</reference>
<dbReference type="InterPro" id="IPR007710">
    <property type="entry name" value="Nucleoside_deoxyribTrfase"/>
</dbReference>
<protein>
    <submittedName>
        <fullName evidence="1">Nucleotidyl transferase</fullName>
    </submittedName>
</protein>
<dbReference type="SUPFAM" id="SSF52309">
    <property type="entry name" value="N-(deoxy)ribosyltransferase-like"/>
    <property type="match status" value="1"/>
</dbReference>
<evidence type="ECO:0000313" key="1">
    <source>
        <dbReference type="EMBL" id="ADE29292.1"/>
    </source>
</evidence>
<dbReference type="Gene3D" id="3.40.50.450">
    <property type="match status" value="1"/>
</dbReference>
<dbReference type="Pfam" id="PF05014">
    <property type="entry name" value="Nuc_deoxyrib_tr"/>
    <property type="match status" value="1"/>
</dbReference>
<name>D5L2N3_9VIRU</name>
<sequence>MRPTIYLAGPIRNGERPVEWRVKLQQSISACEFFDPVGRDVDPVSDPAGVVNGDLEMIREADGVFVGWHDEVPATGTAMEMRVASATLDMPVVVWRRDNNKRTLSPWVREHSDAIHVNRDDAIWHLHTLAKGGDRR</sequence>
<dbReference type="GO" id="GO:0016740">
    <property type="term" value="F:transferase activity"/>
    <property type="evidence" value="ECO:0007669"/>
    <property type="project" value="UniProtKB-KW"/>
</dbReference>
<keyword evidence="1" id="KW-0808">Transferase</keyword>
<proteinExistence type="predicted"/>